<dbReference type="AlphaFoldDB" id="A0A1N6J5Y4"/>
<sequence length="190" mass="20756">MNSVFKRLVFAFLCVSLFALTAQAGTNTADKTVGYGSYAVTIPTDFQEVGQTSVSIPLNTEVTGRLPHGSMHSKVFTNGETILFVQRMLVPVANTSLKPLEGSRVVKWGKGWRKNAYSVNGANTTREFAQYINFIKEQGVSASSEYAVEMYDYLVSPTGLNRVLAFTPKKAEGLPSVPESIALYAVENNK</sequence>
<keyword evidence="3" id="KW-1185">Reference proteome</keyword>
<dbReference type="OrthoDB" id="9828298at2"/>
<dbReference type="RefSeq" id="WP_074217920.1">
    <property type="nucleotide sequence ID" value="NZ_FSRG01000008.1"/>
</dbReference>
<evidence type="ECO:0000313" key="2">
    <source>
        <dbReference type="EMBL" id="SIO39720.1"/>
    </source>
</evidence>
<reference evidence="3" key="1">
    <citation type="submission" date="2016-11" db="EMBL/GenBank/DDBJ databases">
        <authorList>
            <person name="Varghese N."/>
            <person name="Submissions S."/>
        </authorList>
    </citation>
    <scope>NUCLEOTIDE SEQUENCE [LARGE SCALE GENOMIC DNA]</scope>
    <source>
        <strain evidence="3">DSM 17456</strain>
    </source>
</reference>
<accession>A0A1N6J5Y4</accession>
<gene>
    <name evidence="2" type="ORF">SAMN02745161_3188</name>
</gene>
<dbReference type="Proteomes" id="UP000184694">
    <property type="component" value="Unassembled WGS sequence"/>
</dbReference>
<organism evidence="2 3">
    <name type="scientific">Halodesulfovibrio marinisediminis DSM 17456</name>
    <dbReference type="NCBI Taxonomy" id="1121457"/>
    <lineage>
        <taxon>Bacteria</taxon>
        <taxon>Pseudomonadati</taxon>
        <taxon>Thermodesulfobacteriota</taxon>
        <taxon>Desulfovibrionia</taxon>
        <taxon>Desulfovibrionales</taxon>
        <taxon>Desulfovibrionaceae</taxon>
        <taxon>Halodesulfovibrio</taxon>
    </lineage>
</organism>
<dbReference type="EMBL" id="FSRG01000008">
    <property type="protein sequence ID" value="SIO39720.1"/>
    <property type="molecule type" value="Genomic_DNA"/>
</dbReference>
<evidence type="ECO:0000313" key="3">
    <source>
        <dbReference type="Proteomes" id="UP000184694"/>
    </source>
</evidence>
<evidence type="ECO:0000256" key="1">
    <source>
        <dbReference type="SAM" id="SignalP"/>
    </source>
</evidence>
<protein>
    <submittedName>
        <fullName evidence="2">Uncharacterized protein</fullName>
    </submittedName>
</protein>
<keyword evidence="1" id="KW-0732">Signal</keyword>
<proteinExistence type="predicted"/>
<feature type="chain" id="PRO_5013111239" evidence="1">
    <location>
        <begin position="25"/>
        <end position="190"/>
    </location>
</feature>
<name>A0A1N6J5Y4_9BACT</name>
<feature type="signal peptide" evidence="1">
    <location>
        <begin position="1"/>
        <end position="24"/>
    </location>
</feature>